<dbReference type="InterPro" id="IPR024370">
    <property type="entry name" value="PBP_domain"/>
</dbReference>
<dbReference type="Pfam" id="PF12849">
    <property type="entry name" value="PBP_like_2"/>
    <property type="match status" value="1"/>
</dbReference>
<dbReference type="GO" id="GO:0016020">
    <property type="term" value="C:membrane"/>
    <property type="evidence" value="ECO:0007669"/>
    <property type="project" value="UniProtKB-UniRule"/>
</dbReference>
<keyword evidence="6" id="KW-1185">Reference proteome</keyword>
<comment type="caution">
    <text evidence="5">The sequence shown here is derived from an EMBL/GenBank/DDBJ whole genome shotgun (WGS) entry which is preliminary data.</text>
</comment>
<accession>A0A4R3JGF3</accession>
<sequence length="518" mass="55938">MGLMRAAMIAAFFIVAKASVLSAQEVTLTTPDGNLSISGTVLGFDGALYRLSTDYGELTVDGTRLVCVGDGCQDPETYVADVQISGSAALGGVLMPALIEAFALRNDLRATRETLDDSHFTYRIANKDGRDLGLFRFRVTTTDEGFADLLADEADIAMALREVRSSEAKLAREAGLGRLRGVNRSRVLALDALLPVVAARNPVKAISLAGLAQVLSGKIDNWQAFGGLDAPINIYLPEGQTGLSQSIEDRLLRPANLKFTQAISRHPTNRDVTQAVSGDPHGLGIASFSDLGTTRALTLIGTCGFSQSATRRGVKTEDYPLTTPLFLYLPARRLPELARDFLTFTRSQTAQIVIRRTGYVDQAPEEIPVSLQGDRFVNAIRVAGDVGGLDGLREMTQSLSGMRRLTTSFRFEPGSAGLDAQSRSNVQQLARALEAGRYDNRKLVFVGFSDGQGPADTNLTIAARRALVVRDAVLSAAKTARMDSIEIETDAYGEAMPMACDDTSWGRQVNRRVEVWLQ</sequence>
<keyword evidence="1 3" id="KW-0732">Signal</keyword>
<dbReference type="Proteomes" id="UP000295696">
    <property type="component" value="Unassembled WGS sequence"/>
</dbReference>
<protein>
    <submittedName>
        <fullName evidence="5">Phosphate ABC transporter substrate-binding protein (PhoT family)</fullName>
    </submittedName>
</protein>
<dbReference type="SUPFAM" id="SSF103088">
    <property type="entry name" value="OmpA-like"/>
    <property type="match status" value="1"/>
</dbReference>
<feature type="domain" description="OmpA-like" evidence="4">
    <location>
        <begin position="395"/>
        <end position="518"/>
    </location>
</feature>
<dbReference type="Gene3D" id="3.40.190.10">
    <property type="entry name" value="Periplasmic binding protein-like II"/>
    <property type="match status" value="2"/>
</dbReference>
<feature type="chain" id="PRO_5020485148" evidence="3">
    <location>
        <begin position="24"/>
        <end position="518"/>
    </location>
</feature>
<evidence type="ECO:0000313" key="5">
    <source>
        <dbReference type="EMBL" id="TCS65238.1"/>
    </source>
</evidence>
<dbReference type="PROSITE" id="PS51123">
    <property type="entry name" value="OMPA_2"/>
    <property type="match status" value="1"/>
</dbReference>
<dbReference type="PANTHER" id="PTHR30570:SF1">
    <property type="entry name" value="PHOSPHATE-BINDING PROTEIN PSTS"/>
    <property type="match status" value="1"/>
</dbReference>
<dbReference type="PANTHER" id="PTHR30570">
    <property type="entry name" value="PERIPLASMIC PHOSPHATE BINDING COMPONENT OF PHOSPHATE ABC TRANSPORTER"/>
    <property type="match status" value="1"/>
</dbReference>
<evidence type="ECO:0000256" key="3">
    <source>
        <dbReference type="SAM" id="SignalP"/>
    </source>
</evidence>
<dbReference type="InterPro" id="IPR050811">
    <property type="entry name" value="Phosphate_ABC_transporter"/>
</dbReference>
<evidence type="ECO:0000256" key="1">
    <source>
        <dbReference type="ARBA" id="ARBA00022729"/>
    </source>
</evidence>
<dbReference type="AlphaFoldDB" id="A0A4R3JGF3"/>
<dbReference type="InterPro" id="IPR036737">
    <property type="entry name" value="OmpA-like_sf"/>
</dbReference>
<dbReference type="Gene3D" id="3.30.1330.60">
    <property type="entry name" value="OmpA-like domain"/>
    <property type="match status" value="1"/>
</dbReference>
<keyword evidence="2" id="KW-0472">Membrane</keyword>
<evidence type="ECO:0000313" key="6">
    <source>
        <dbReference type="Proteomes" id="UP000295696"/>
    </source>
</evidence>
<dbReference type="RefSeq" id="WP_132243774.1">
    <property type="nucleotide sequence ID" value="NZ_SLZU01000004.1"/>
</dbReference>
<dbReference type="Pfam" id="PF00691">
    <property type="entry name" value="OmpA"/>
    <property type="match status" value="1"/>
</dbReference>
<reference evidence="5 6" key="1">
    <citation type="submission" date="2019-03" db="EMBL/GenBank/DDBJ databases">
        <title>Genomic Encyclopedia of Type Strains, Phase IV (KMG-IV): sequencing the most valuable type-strain genomes for metagenomic binning, comparative biology and taxonomic classification.</title>
        <authorList>
            <person name="Goeker M."/>
        </authorList>
    </citation>
    <scope>NUCLEOTIDE SEQUENCE [LARGE SCALE GENOMIC DNA]</scope>
    <source>
        <strain evidence="5 6">DSM 104836</strain>
    </source>
</reference>
<gene>
    <name evidence="5" type="ORF">EDD52_10424</name>
</gene>
<dbReference type="SUPFAM" id="SSF53850">
    <property type="entry name" value="Periplasmic binding protein-like II"/>
    <property type="match status" value="1"/>
</dbReference>
<dbReference type="CDD" id="cd07185">
    <property type="entry name" value="OmpA_C-like"/>
    <property type="match status" value="1"/>
</dbReference>
<organism evidence="5 6">
    <name type="scientific">Primorskyibacter sedentarius</name>
    <dbReference type="NCBI Taxonomy" id="745311"/>
    <lineage>
        <taxon>Bacteria</taxon>
        <taxon>Pseudomonadati</taxon>
        <taxon>Pseudomonadota</taxon>
        <taxon>Alphaproteobacteria</taxon>
        <taxon>Rhodobacterales</taxon>
        <taxon>Roseobacteraceae</taxon>
        <taxon>Primorskyibacter</taxon>
    </lineage>
</organism>
<proteinExistence type="predicted"/>
<feature type="signal peptide" evidence="3">
    <location>
        <begin position="1"/>
        <end position="23"/>
    </location>
</feature>
<dbReference type="OrthoDB" id="9790048at2"/>
<name>A0A4R3JGF3_9RHOB</name>
<evidence type="ECO:0000259" key="4">
    <source>
        <dbReference type="PROSITE" id="PS51123"/>
    </source>
</evidence>
<dbReference type="EMBL" id="SLZU01000004">
    <property type="protein sequence ID" value="TCS65238.1"/>
    <property type="molecule type" value="Genomic_DNA"/>
</dbReference>
<dbReference type="InterPro" id="IPR006665">
    <property type="entry name" value="OmpA-like"/>
</dbReference>
<evidence type="ECO:0000256" key="2">
    <source>
        <dbReference type="PROSITE-ProRule" id="PRU00473"/>
    </source>
</evidence>